<proteinExistence type="predicted"/>
<dbReference type="Proteomes" id="UP000244005">
    <property type="component" value="Unassembled WGS sequence"/>
</dbReference>
<feature type="region of interest" description="Disordered" evidence="1">
    <location>
        <begin position="36"/>
        <end position="71"/>
    </location>
</feature>
<keyword evidence="3" id="KW-1185">Reference proteome</keyword>
<organism evidence="2 3">
    <name type="scientific">Marchantia polymorpha</name>
    <name type="common">Common liverwort</name>
    <name type="synonym">Marchantia aquatica</name>
    <dbReference type="NCBI Taxonomy" id="3197"/>
    <lineage>
        <taxon>Eukaryota</taxon>
        <taxon>Viridiplantae</taxon>
        <taxon>Streptophyta</taxon>
        <taxon>Embryophyta</taxon>
        <taxon>Marchantiophyta</taxon>
        <taxon>Marchantiopsida</taxon>
        <taxon>Marchantiidae</taxon>
        <taxon>Marchantiales</taxon>
        <taxon>Marchantiaceae</taxon>
        <taxon>Marchantia</taxon>
    </lineage>
</organism>
<evidence type="ECO:0000256" key="1">
    <source>
        <dbReference type="SAM" id="MobiDB-lite"/>
    </source>
</evidence>
<name>A0A2R6XFF2_MARPO</name>
<protein>
    <submittedName>
        <fullName evidence="2">Uncharacterized protein</fullName>
    </submittedName>
</protein>
<evidence type="ECO:0000313" key="3">
    <source>
        <dbReference type="Proteomes" id="UP000244005"/>
    </source>
</evidence>
<dbReference type="EMBL" id="KZ772690">
    <property type="protein sequence ID" value="PTQ44840.1"/>
    <property type="molecule type" value="Genomic_DNA"/>
</dbReference>
<sequence>MSLSLDVSALMIVTWYQSVKESDSRFFRTHKVVRGGEEEQNRAAKQSLSRRKRCSKHDSRQVKNAYRKQID</sequence>
<evidence type="ECO:0000313" key="2">
    <source>
        <dbReference type="EMBL" id="PTQ44840.1"/>
    </source>
</evidence>
<accession>A0A2R6XFF2</accession>
<dbReference type="AlphaFoldDB" id="A0A2R6XFF2"/>
<reference evidence="3" key="1">
    <citation type="journal article" date="2017" name="Cell">
        <title>Insights into land plant evolution garnered from the Marchantia polymorpha genome.</title>
        <authorList>
            <person name="Bowman J.L."/>
            <person name="Kohchi T."/>
            <person name="Yamato K.T."/>
            <person name="Jenkins J."/>
            <person name="Shu S."/>
            <person name="Ishizaki K."/>
            <person name="Yamaoka S."/>
            <person name="Nishihama R."/>
            <person name="Nakamura Y."/>
            <person name="Berger F."/>
            <person name="Adam C."/>
            <person name="Aki S.S."/>
            <person name="Althoff F."/>
            <person name="Araki T."/>
            <person name="Arteaga-Vazquez M.A."/>
            <person name="Balasubrmanian S."/>
            <person name="Barry K."/>
            <person name="Bauer D."/>
            <person name="Boehm C.R."/>
            <person name="Briginshaw L."/>
            <person name="Caballero-Perez J."/>
            <person name="Catarino B."/>
            <person name="Chen F."/>
            <person name="Chiyoda S."/>
            <person name="Chovatia M."/>
            <person name="Davies K.M."/>
            <person name="Delmans M."/>
            <person name="Demura T."/>
            <person name="Dierschke T."/>
            <person name="Dolan L."/>
            <person name="Dorantes-Acosta A.E."/>
            <person name="Eklund D.M."/>
            <person name="Florent S.N."/>
            <person name="Flores-Sandoval E."/>
            <person name="Fujiyama A."/>
            <person name="Fukuzawa H."/>
            <person name="Galik B."/>
            <person name="Grimanelli D."/>
            <person name="Grimwood J."/>
            <person name="Grossniklaus U."/>
            <person name="Hamada T."/>
            <person name="Haseloff J."/>
            <person name="Hetherington A.J."/>
            <person name="Higo A."/>
            <person name="Hirakawa Y."/>
            <person name="Hundley H.N."/>
            <person name="Ikeda Y."/>
            <person name="Inoue K."/>
            <person name="Inoue S.I."/>
            <person name="Ishida S."/>
            <person name="Jia Q."/>
            <person name="Kakita M."/>
            <person name="Kanazawa T."/>
            <person name="Kawai Y."/>
            <person name="Kawashima T."/>
            <person name="Kennedy M."/>
            <person name="Kinose K."/>
            <person name="Kinoshita T."/>
            <person name="Kohara Y."/>
            <person name="Koide E."/>
            <person name="Komatsu K."/>
            <person name="Kopischke S."/>
            <person name="Kubo M."/>
            <person name="Kyozuka J."/>
            <person name="Lagercrantz U."/>
            <person name="Lin S.S."/>
            <person name="Lindquist E."/>
            <person name="Lipzen A.M."/>
            <person name="Lu C.W."/>
            <person name="De Luna E."/>
            <person name="Martienssen R.A."/>
            <person name="Minamino N."/>
            <person name="Mizutani M."/>
            <person name="Mizutani M."/>
            <person name="Mochizuki N."/>
            <person name="Monte I."/>
            <person name="Mosher R."/>
            <person name="Nagasaki H."/>
            <person name="Nakagami H."/>
            <person name="Naramoto S."/>
            <person name="Nishitani K."/>
            <person name="Ohtani M."/>
            <person name="Okamoto T."/>
            <person name="Okumura M."/>
            <person name="Phillips J."/>
            <person name="Pollak B."/>
            <person name="Reinders A."/>
            <person name="Rovekamp M."/>
            <person name="Sano R."/>
            <person name="Sawa S."/>
            <person name="Schmid M.W."/>
            <person name="Shirakawa M."/>
            <person name="Solano R."/>
            <person name="Spunde A."/>
            <person name="Suetsugu N."/>
            <person name="Sugano S."/>
            <person name="Sugiyama A."/>
            <person name="Sun R."/>
            <person name="Suzuki Y."/>
            <person name="Takenaka M."/>
            <person name="Takezawa D."/>
            <person name="Tomogane H."/>
            <person name="Tsuzuki M."/>
            <person name="Ueda T."/>
            <person name="Umeda M."/>
            <person name="Ward J.M."/>
            <person name="Watanabe Y."/>
            <person name="Yazaki K."/>
            <person name="Yokoyama R."/>
            <person name="Yoshitake Y."/>
            <person name="Yotsui I."/>
            <person name="Zachgo S."/>
            <person name="Schmutz J."/>
        </authorList>
    </citation>
    <scope>NUCLEOTIDE SEQUENCE [LARGE SCALE GENOMIC DNA]</scope>
    <source>
        <strain evidence="3">Tak-1</strain>
    </source>
</reference>
<gene>
    <name evidence="2" type="ORF">MARPO_0018s0031</name>
</gene>